<organism evidence="1 2">
    <name type="scientific">Ignicoccus pacificus DSM 13166</name>
    <dbReference type="NCBI Taxonomy" id="940294"/>
    <lineage>
        <taxon>Archaea</taxon>
        <taxon>Thermoproteota</taxon>
        <taxon>Thermoprotei</taxon>
        <taxon>Desulfurococcales</taxon>
        <taxon>Desulfurococcaceae</taxon>
        <taxon>Ignicoccus</taxon>
    </lineage>
</organism>
<dbReference type="AlphaFoldDB" id="A0A977KDG5"/>
<sequence length="108" mass="12222">MKSFICGQHRVLFIEGEDCNLVLIDVYSKGKGGETILESEEVKVTERKEEGGSIIGIEVEGKEDIFVKLCINREIDEKEAKELLLEAWKKLGLTLPREVECSEEQLLP</sequence>
<accession>A0A977KDG5</accession>
<dbReference type="KEGG" id="ipc:IPA_09175"/>
<keyword evidence="2" id="KW-1185">Reference proteome</keyword>
<name>A0A977KDG5_9CREN</name>
<reference evidence="1" key="1">
    <citation type="submission" date="2013-11" db="EMBL/GenBank/DDBJ databases">
        <title>Comparative genomics of Ignicoccus.</title>
        <authorList>
            <person name="Podar M."/>
        </authorList>
    </citation>
    <scope>NUCLEOTIDE SEQUENCE</scope>
    <source>
        <strain evidence="1">DSM 13166</strain>
    </source>
</reference>
<dbReference type="Proteomes" id="UP001063698">
    <property type="component" value="Chromosome"/>
</dbReference>
<protein>
    <submittedName>
        <fullName evidence="1">Uncharacterized protein</fullName>
    </submittedName>
</protein>
<evidence type="ECO:0000313" key="1">
    <source>
        <dbReference type="EMBL" id="UXD22880.1"/>
    </source>
</evidence>
<evidence type="ECO:0000313" key="2">
    <source>
        <dbReference type="Proteomes" id="UP001063698"/>
    </source>
</evidence>
<gene>
    <name evidence="1" type="ORF">IPA_09175</name>
</gene>
<proteinExistence type="predicted"/>
<dbReference type="EMBL" id="CP006868">
    <property type="protein sequence ID" value="UXD22880.1"/>
    <property type="molecule type" value="Genomic_DNA"/>
</dbReference>